<evidence type="ECO:0000313" key="3">
    <source>
        <dbReference type="Proteomes" id="UP000248423"/>
    </source>
</evidence>
<dbReference type="OrthoDB" id="4156714at2759"/>
<feature type="non-terminal residue" evidence="2">
    <location>
        <position position="1"/>
    </location>
</feature>
<reference evidence="2 3" key="1">
    <citation type="submission" date="2018-02" db="EMBL/GenBank/DDBJ databases">
        <title>The genomes of Aspergillus section Nigri reveals drivers in fungal speciation.</title>
        <authorList>
            <consortium name="DOE Joint Genome Institute"/>
            <person name="Vesth T.C."/>
            <person name="Nybo J."/>
            <person name="Theobald S."/>
            <person name="Brandl J."/>
            <person name="Frisvad J.C."/>
            <person name="Nielsen K.F."/>
            <person name="Lyhne E.K."/>
            <person name="Kogle M.E."/>
            <person name="Kuo A."/>
            <person name="Riley R."/>
            <person name="Clum A."/>
            <person name="Nolan M."/>
            <person name="Lipzen A."/>
            <person name="Salamov A."/>
            <person name="Henrissat B."/>
            <person name="Wiebenga A."/>
            <person name="De vries R.P."/>
            <person name="Grigoriev I.V."/>
            <person name="Mortensen U.H."/>
            <person name="Andersen M.R."/>
            <person name="Baker S.E."/>
        </authorList>
    </citation>
    <scope>NUCLEOTIDE SEQUENCE [LARGE SCALE GENOMIC DNA]</scope>
    <source>
        <strain evidence="2 3">CBS 121057</strain>
    </source>
</reference>
<feature type="non-terminal residue" evidence="2">
    <location>
        <position position="376"/>
    </location>
</feature>
<dbReference type="AlphaFoldDB" id="A0A319EWU5"/>
<proteinExistence type="predicted"/>
<accession>A0A319EWU5</accession>
<evidence type="ECO:0000313" key="2">
    <source>
        <dbReference type="EMBL" id="PYI12618.1"/>
    </source>
</evidence>
<organism evidence="2 3">
    <name type="scientific">Aspergillus sclerotiicarbonarius (strain CBS 121057 / IBT 28362)</name>
    <dbReference type="NCBI Taxonomy" id="1448318"/>
    <lineage>
        <taxon>Eukaryota</taxon>
        <taxon>Fungi</taxon>
        <taxon>Dikarya</taxon>
        <taxon>Ascomycota</taxon>
        <taxon>Pezizomycotina</taxon>
        <taxon>Eurotiomycetes</taxon>
        <taxon>Eurotiomycetidae</taxon>
        <taxon>Eurotiales</taxon>
        <taxon>Aspergillaceae</taxon>
        <taxon>Aspergillus</taxon>
        <taxon>Aspergillus subgen. Circumdati</taxon>
    </lineage>
</organism>
<gene>
    <name evidence="2" type="ORF">BO78DRAFT_282328</name>
</gene>
<name>A0A319EWU5_ASPSB</name>
<feature type="region of interest" description="Disordered" evidence="1">
    <location>
        <begin position="1"/>
        <end position="29"/>
    </location>
</feature>
<dbReference type="EMBL" id="KZ826315">
    <property type="protein sequence ID" value="PYI12618.1"/>
    <property type="molecule type" value="Genomic_DNA"/>
</dbReference>
<protein>
    <submittedName>
        <fullName evidence="2">Uncharacterized protein</fullName>
    </submittedName>
</protein>
<dbReference type="Proteomes" id="UP000248423">
    <property type="component" value="Unassembled WGS sequence"/>
</dbReference>
<sequence>STKAPSPEPIHDDTDTVSDRETPEENEEVRALKAENARLQNALDEQNGVRQIFSKVKYWTDNYVERNTAALAKLPPDDKQSILRSLEGYCVQDLDWDTFIGSLPYPICNSAPRHIARCMLVKDIIEKFFENPFWYFEGKTEQGEEFPQHLQHLFQQFLEANPESATLWKTETVRLANSITKDQAPNTKLGIHTKRRREDAARSFASAMLASLPLRMLLAKREASNRDEELVTYYAQAQELAICLGQSCGICEYTNLGRLSSPLFSHRSENMKAHPNHSLWPDDPRLDGRRILFITQPAVSRLRGTTLTGIEERWAPIEAVIEDGEMSQEQYEKMLKKQRVQEEEEGQRIWDEISKRQAEWNRIEKEQKENRKNRDE</sequence>
<evidence type="ECO:0000256" key="1">
    <source>
        <dbReference type="SAM" id="MobiDB-lite"/>
    </source>
</evidence>
<keyword evidence="3" id="KW-1185">Reference proteome</keyword>
<feature type="compositionally biased region" description="Basic and acidic residues" evidence="1">
    <location>
        <begin position="9"/>
        <end position="29"/>
    </location>
</feature>
<dbReference type="VEuPathDB" id="FungiDB:BO78DRAFT_282328"/>